<dbReference type="EMBL" id="HBUF01366921">
    <property type="protein sequence ID" value="CAG6724053.1"/>
    <property type="molecule type" value="Transcribed_RNA"/>
</dbReference>
<evidence type="ECO:0000313" key="1">
    <source>
        <dbReference type="EMBL" id="CAG6724053.1"/>
    </source>
</evidence>
<dbReference type="EMBL" id="HBUF01366922">
    <property type="protein sequence ID" value="CAG6724056.1"/>
    <property type="molecule type" value="Transcribed_RNA"/>
</dbReference>
<dbReference type="AlphaFoldDB" id="A0A8D8Y944"/>
<reference evidence="1" key="1">
    <citation type="submission" date="2021-05" db="EMBL/GenBank/DDBJ databases">
        <authorList>
            <person name="Alioto T."/>
            <person name="Alioto T."/>
            <person name="Gomez Garrido J."/>
        </authorList>
    </citation>
    <scope>NUCLEOTIDE SEQUENCE</scope>
</reference>
<accession>A0A8D8Y944</accession>
<protein>
    <submittedName>
        <fullName evidence="1">Uncharacterized protein</fullName>
    </submittedName>
</protein>
<name>A0A8D8Y944_9HEMI</name>
<proteinExistence type="predicted"/>
<sequence>MVKAAQAIRVMATLVLINQMETPIVIRKTAIQSHRATLGPLAIRKIFIPSFWKLRPSFPRLSSRVWKTTSICHRQKKKILTLMSRTTSWISCWLRTITRERMINILAKLTST</sequence>
<organism evidence="1">
    <name type="scientific">Cacopsylla melanoneura</name>
    <dbReference type="NCBI Taxonomy" id="428564"/>
    <lineage>
        <taxon>Eukaryota</taxon>
        <taxon>Metazoa</taxon>
        <taxon>Ecdysozoa</taxon>
        <taxon>Arthropoda</taxon>
        <taxon>Hexapoda</taxon>
        <taxon>Insecta</taxon>
        <taxon>Pterygota</taxon>
        <taxon>Neoptera</taxon>
        <taxon>Paraneoptera</taxon>
        <taxon>Hemiptera</taxon>
        <taxon>Sternorrhyncha</taxon>
        <taxon>Psylloidea</taxon>
        <taxon>Psyllidae</taxon>
        <taxon>Psyllinae</taxon>
        <taxon>Cacopsylla</taxon>
    </lineage>
</organism>
<dbReference type="EMBL" id="HBUF01366923">
    <property type="protein sequence ID" value="CAG6724059.1"/>
    <property type="molecule type" value="Transcribed_RNA"/>
</dbReference>